<dbReference type="PANTHER" id="PTHR10151:SF120">
    <property type="entry name" value="BIS(5'-ADENOSYL)-TRIPHOSPHATASE"/>
    <property type="match status" value="1"/>
</dbReference>
<dbReference type="RefSeq" id="XP_017880351.2">
    <property type="nucleotide sequence ID" value="XM_018024862.2"/>
</dbReference>
<sequence>MRSLITFTVILVILQNVKEGLLVSQHPKLLVISYDAFRYDYFERNLTPFMNKLKNQGTHVDYMMNIFVTKTFPNHHTMATGLYAETHGVIDNEFYDPSSGNTTKYSYDLYHYSNDILPIWTANEKEGGQRRSGTMMWPGSIYKYQGISPTFSQNFNESISWEDRIDTLISWFVHPTHPINLGILYIEEPDYHGHMIGIKGPQFDDILRKLDNITRYLHNKIEYYGLHDLNVVHLSDHGMATVKLDRIIDLTKYVNSSDYKFVGTPPGYHIFPYPGKEDAVYQALKQATKTEKFKVYKRDEIPKKYHYGNNTRVGMIFVIADVGYAFQTLRDTIDYYKKKFNVTVNADSEFGLHGYDNEAIEMHPFFFANGPAFMPNCKLEPFSNLDLYPLFCKVLDLNCPTGNGTLMHLTKCLKKRQQDITVIAYRMIFVATTISMTMVGIIAAIVMFYMRKRRLGARSYRRILEDSEAQYQWDESQSIENTTCKLNKFPDLFVIECYAKNRRSYKGNVKYRKSSFHYKSDACLTH</sequence>
<organism evidence="3 5">
    <name type="scientific">Ceratina calcarata</name>
    <dbReference type="NCBI Taxonomy" id="156304"/>
    <lineage>
        <taxon>Eukaryota</taxon>
        <taxon>Metazoa</taxon>
        <taxon>Ecdysozoa</taxon>
        <taxon>Arthropoda</taxon>
        <taxon>Hexapoda</taxon>
        <taxon>Insecta</taxon>
        <taxon>Pterygota</taxon>
        <taxon>Neoptera</taxon>
        <taxon>Endopterygota</taxon>
        <taxon>Hymenoptera</taxon>
        <taxon>Apocrita</taxon>
        <taxon>Aculeata</taxon>
        <taxon>Apoidea</taxon>
        <taxon>Anthophila</taxon>
        <taxon>Apidae</taxon>
        <taxon>Ceratina</taxon>
        <taxon>Zadontomerus</taxon>
    </lineage>
</organism>
<proteinExistence type="predicted"/>
<dbReference type="AlphaFoldDB" id="A0AAJ7S0Z9"/>
<evidence type="ECO:0000313" key="5">
    <source>
        <dbReference type="RefSeq" id="XP_026669418.1"/>
    </source>
</evidence>
<evidence type="ECO:0000256" key="1">
    <source>
        <dbReference type="SAM" id="Phobius"/>
    </source>
</evidence>
<evidence type="ECO:0000256" key="2">
    <source>
        <dbReference type="SAM" id="SignalP"/>
    </source>
</evidence>
<feature type="transmembrane region" description="Helical" evidence="1">
    <location>
        <begin position="423"/>
        <end position="449"/>
    </location>
</feature>
<dbReference type="Proteomes" id="UP000694925">
    <property type="component" value="Unplaced"/>
</dbReference>
<dbReference type="CDD" id="cd16018">
    <property type="entry name" value="Enpp"/>
    <property type="match status" value="1"/>
</dbReference>
<dbReference type="Gene3D" id="3.40.720.10">
    <property type="entry name" value="Alkaline Phosphatase, subunit A"/>
    <property type="match status" value="1"/>
</dbReference>
<keyword evidence="1" id="KW-0812">Transmembrane</keyword>
<keyword evidence="2" id="KW-0732">Signal</keyword>
<dbReference type="Pfam" id="PF01663">
    <property type="entry name" value="Phosphodiest"/>
    <property type="match status" value="1"/>
</dbReference>
<dbReference type="KEGG" id="ccal:108625112"/>
<feature type="signal peptide" evidence="2">
    <location>
        <begin position="1"/>
        <end position="19"/>
    </location>
</feature>
<protein>
    <submittedName>
        <fullName evidence="4 5">Ectonucleotide pyrophosphatase/phosphodiesterase family member 5-like isoform X1</fullName>
    </submittedName>
</protein>
<dbReference type="Gene3D" id="3.30.1360.180">
    <property type="match status" value="1"/>
</dbReference>
<evidence type="ECO:0000313" key="4">
    <source>
        <dbReference type="RefSeq" id="XP_017880351.2"/>
    </source>
</evidence>
<keyword evidence="1" id="KW-1133">Transmembrane helix</keyword>
<dbReference type="InterPro" id="IPR002591">
    <property type="entry name" value="Phosphodiest/P_Trfase"/>
</dbReference>
<dbReference type="SUPFAM" id="SSF53649">
    <property type="entry name" value="Alkaline phosphatase-like"/>
    <property type="match status" value="1"/>
</dbReference>
<dbReference type="PANTHER" id="PTHR10151">
    <property type="entry name" value="ECTONUCLEOTIDE PYROPHOSPHATASE/PHOSPHODIESTERASE"/>
    <property type="match status" value="1"/>
</dbReference>
<dbReference type="InterPro" id="IPR017850">
    <property type="entry name" value="Alkaline_phosphatase_core_sf"/>
</dbReference>
<reference evidence="4 5" key="1">
    <citation type="submission" date="2025-04" db="UniProtKB">
        <authorList>
            <consortium name="RefSeq"/>
        </authorList>
    </citation>
    <scope>IDENTIFICATION</scope>
    <source>
        <tissue evidence="4 5">Whole body</tissue>
    </source>
</reference>
<accession>A0AAJ7S0Z9</accession>
<gene>
    <name evidence="4 5" type="primary">LOC108625112</name>
</gene>
<dbReference type="GeneID" id="108625112"/>
<name>A0AAJ7S0Z9_9HYME</name>
<evidence type="ECO:0000313" key="3">
    <source>
        <dbReference type="Proteomes" id="UP000694925"/>
    </source>
</evidence>
<feature type="chain" id="PRO_5044709184" evidence="2">
    <location>
        <begin position="20"/>
        <end position="526"/>
    </location>
</feature>
<keyword evidence="1" id="KW-0472">Membrane</keyword>
<dbReference type="GO" id="GO:0016787">
    <property type="term" value="F:hydrolase activity"/>
    <property type="evidence" value="ECO:0007669"/>
    <property type="project" value="UniProtKB-ARBA"/>
</dbReference>
<dbReference type="RefSeq" id="XP_026669418.1">
    <property type="nucleotide sequence ID" value="XM_026813617.1"/>
</dbReference>
<keyword evidence="3" id="KW-1185">Reference proteome</keyword>